<gene>
    <name evidence="1" type="ORF">FM110_10010</name>
</gene>
<proteinExistence type="predicted"/>
<dbReference type="EMBL" id="FWFG01000089">
    <property type="protein sequence ID" value="SLM93526.1"/>
    <property type="molecule type" value="Genomic_DNA"/>
</dbReference>
<name>A0A1X6X3S3_9MICO</name>
<protein>
    <submittedName>
        <fullName evidence="1">Uncharacterized protein</fullName>
    </submittedName>
</protein>
<dbReference type="Proteomes" id="UP000195981">
    <property type="component" value="Unassembled WGS sequence"/>
</dbReference>
<dbReference type="InterPro" id="IPR047990">
    <property type="entry name" value="DLW39-like"/>
</dbReference>
<evidence type="ECO:0000313" key="1">
    <source>
        <dbReference type="EMBL" id="SLM93526.1"/>
    </source>
</evidence>
<organism evidence="1 2">
    <name type="scientific">Brachybacterium nesterenkovii</name>
    <dbReference type="NCBI Taxonomy" id="47847"/>
    <lineage>
        <taxon>Bacteria</taxon>
        <taxon>Bacillati</taxon>
        <taxon>Actinomycetota</taxon>
        <taxon>Actinomycetes</taxon>
        <taxon>Micrococcales</taxon>
        <taxon>Dermabacteraceae</taxon>
        <taxon>Brachybacterium</taxon>
    </lineage>
</organism>
<sequence>MKKLLTSLLLLAGSAVAGLLVWRKVEADRTEDLWSQAESQFADLDAAPQDAEHVRS</sequence>
<dbReference type="RefSeq" id="WP_159458040.1">
    <property type="nucleotide sequence ID" value="NZ_FWFG01000089.1"/>
</dbReference>
<reference evidence="1 2" key="1">
    <citation type="submission" date="2017-02" db="EMBL/GenBank/DDBJ databases">
        <authorList>
            <person name="Peterson S.W."/>
        </authorList>
    </citation>
    <scope>NUCLEOTIDE SEQUENCE [LARGE SCALE GENOMIC DNA]</scope>
    <source>
        <strain evidence="1 2">CIP104813</strain>
    </source>
</reference>
<dbReference type="AlphaFoldDB" id="A0A1X6X3S3"/>
<evidence type="ECO:0000313" key="2">
    <source>
        <dbReference type="Proteomes" id="UP000195981"/>
    </source>
</evidence>
<dbReference type="NCBIfam" id="NF038356">
    <property type="entry name" value="actino_DLW39"/>
    <property type="match status" value="1"/>
</dbReference>
<keyword evidence="2" id="KW-1185">Reference proteome</keyword>
<accession>A0A1X6X3S3</accession>